<dbReference type="Gene3D" id="3.40.390.10">
    <property type="entry name" value="Collagenase (Catalytic Domain)"/>
    <property type="match status" value="1"/>
</dbReference>
<feature type="domain" description="Secretion system C-terminal sorting" evidence="2">
    <location>
        <begin position="909"/>
        <end position="979"/>
    </location>
</feature>
<comment type="caution">
    <text evidence="3">The sequence shown here is derived from an EMBL/GenBank/DDBJ whole genome shotgun (WGS) entry which is preliminary data.</text>
</comment>
<dbReference type="GO" id="GO:0008237">
    <property type="term" value="F:metallopeptidase activity"/>
    <property type="evidence" value="ECO:0007669"/>
    <property type="project" value="InterPro"/>
</dbReference>
<protein>
    <recommendedName>
        <fullName evidence="4">Peptidase M6-like domain-containing protein</fullName>
    </recommendedName>
</protein>
<dbReference type="InterPro" id="IPR026444">
    <property type="entry name" value="Secre_tail"/>
</dbReference>
<gene>
    <name evidence="3" type="ORF">SDC9_40988</name>
</gene>
<dbReference type="InterPro" id="IPR008757">
    <property type="entry name" value="Peptidase_M6-like_domain"/>
</dbReference>
<sequence length="981" mass="108110">MKTNLFKQFTIMLLISFVSVNIFAIPANPKPITIKQPNGKTITLTLKGDEKVNWATTIDQYTLVRNSENVFVYAQLNERGDLVPSNFIASNSDERTAEERLFLSTLPFDLRFSSRQIQERKALYQTENIHKAVTSGQIRLLLILVGFSDKPFTYTQSDFNTMCNQVGYNTNGATGSVRDYYYDNSGHALEMIIDVVGPVTLPNTSAYYAANGGMGAFVNGALTLADPSVDFSQYLNGQNRVSNIHFVFAGQPQSSTGNTSEIWPHKSYVSQNIVKDGVYFSSYSCSAEKKNSTQMDGIGTMSHEMGHALGLMDLYDTDYTSSGGTAATPDTWCLMASGSYNNNSNTPPYLNAWEREILGWGNPINLTSTTTGVLPCVADSLKSYRINISSTEYFLLEHRKQKGWDAYIPGNGMLIYHGDRNRLEGTDPFYYNDINVSPSDRGFYIEVATGNLSHNSTSLAPFGGASGQNYFTNTSTPATALKDGTLVDKPVTHISYLNDSTMTFNFVSNMPQVRTMGVDAQTIMGNSATVSGSIVYFGIGAITERGFYWHTDPDSANAITGTKVISSSTDTTFTANLTSLPYNTIIYYRAYASNSSVLNQAIEVLNFTTTDGLGTLITSNPTSINNNGATLNASLISVGDAPLIAKGFVYSTNSTVSPTLENDSVLTLTDPTLGAYSYVLGGLTEQTTYYYRSYITTSVGTKYGSRKSFTTTFPAIVNNTISNNQEFCGQGTPNELIGQVPTGGYGSFAYKWEQRIRNGSWSDATQTNNQPNYQPELITDSTFYRRITFSNNLKDTSNTILINIKNSWGGVLDSPYDTINEATTTGAIRLTSKIGTILNWERKKDNEDWTIIDHTATQLSQTIDSNGVYTYRVKVQKDNCPEAYSSEREIYVKDVLSLTDIDFNIQMKVYPNPSKGIIKINSSYSLPVQLRIINSLGQVVKSEITSIQDKELDLTDLENGTYLLSIMNQGKQTTKTIIINK</sequence>
<organism evidence="3">
    <name type="scientific">bioreactor metagenome</name>
    <dbReference type="NCBI Taxonomy" id="1076179"/>
    <lineage>
        <taxon>unclassified sequences</taxon>
        <taxon>metagenomes</taxon>
        <taxon>ecological metagenomes</taxon>
    </lineage>
</organism>
<proteinExistence type="predicted"/>
<accession>A0A644VUE2</accession>
<dbReference type="Pfam" id="PF05547">
    <property type="entry name" value="Peptidase_M6"/>
    <property type="match status" value="1"/>
</dbReference>
<dbReference type="EMBL" id="VSSQ01000443">
    <property type="protein sequence ID" value="MPL94830.1"/>
    <property type="molecule type" value="Genomic_DNA"/>
</dbReference>
<dbReference type="SUPFAM" id="SSF55486">
    <property type="entry name" value="Metalloproteases ('zincins'), catalytic domain"/>
    <property type="match status" value="1"/>
</dbReference>
<dbReference type="NCBIfam" id="TIGR03296">
    <property type="entry name" value="M6dom_TIGR03296"/>
    <property type="match status" value="1"/>
</dbReference>
<dbReference type="Pfam" id="PF18962">
    <property type="entry name" value="Por_Secre_tail"/>
    <property type="match status" value="1"/>
</dbReference>
<dbReference type="PANTHER" id="PTHR41775:SF1">
    <property type="entry name" value="PEPTIDASE M6-LIKE DOMAIN-CONTAINING PROTEIN"/>
    <property type="match status" value="1"/>
</dbReference>
<dbReference type="GO" id="GO:0006508">
    <property type="term" value="P:proteolysis"/>
    <property type="evidence" value="ECO:0007669"/>
    <property type="project" value="InterPro"/>
</dbReference>
<dbReference type="NCBIfam" id="TIGR04183">
    <property type="entry name" value="Por_Secre_tail"/>
    <property type="match status" value="1"/>
</dbReference>
<feature type="domain" description="Peptidase M6-like" evidence="1">
    <location>
        <begin position="254"/>
        <end position="347"/>
    </location>
</feature>
<evidence type="ECO:0000259" key="2">
    <source>
        <dbReference type="Pfam" id="PF18962"/>
    </source>
</evidence>
<reference evidence="3" key="1">
    <citation type="submission" date="2019-08" db="EMBL/GenBank/DDBJ databases">
        <authorList>
            <person name="Kucharzyk K."/>
            <person name="Murdoch R.W."/>
            <person name="Higgins S."/>
            <person name="Loffler F."/>
        </authorList>
    </citation>
    <scope>NUCLEOTIDE SEQUENCE</scope>
</reference>
<evidence type="ECO:0000313" key="3">
    <source>
        <dbReference type="EMBL" id="MPL94830.1"/>
    </source>
</evidence>
<dbReference type="PANTHER" id="PTHR41775">
    <property type="entry name" value="SECRETED PROTEIN-RELATED"/>
    <property type="match status" value="1"/>
</dbReference>
<evidence type="ECO:0008006" key="4">
    <source>
        <dbReference type="Google" id="ProtNLM"/>
    </source>
</evidence>
<dbReference type="AlphaFoldDB" id="A0A644VUE2"/>
<name>A0A644VUE2_9ZZZZ</name>
<evidence type="ECO:0000259" key="1">
    <source>
        <dbReference type="Pfam" id="PF05547"/>
    </source>
</evidence>
<dbReference type="InterPro" id="IPR024079">
    <property type="entry name" value="MetalloPept_cat_dom_sf"/>
</dbReference>